<sequence length="525" mass="58102">MTWLIAGGLAMYFEAVAIAAELRDFPGGSKALAFSIMPTIEALRIIRWPADRLDTLGGYLAYHNITLFTFFLALYLGIQGSRLIRSLEERRDIDFLLATGLARARAAWIRAAATICALLLISLGLGLGTAFALEISGEPDAMGSIITLLAAGICIVPFFGLGFLLSQYFASTRVASGTTSLIIVIIYVVGNISGKYEWLRWFEYLSPFSYANRSRPVVPGFGVDYLSWIGMSIIGLVLVAIAVRIFAHRDVNSVAGPSLHSRTSQKGRRSREIKPSTLTIDMLWRQRIGLFAWPMATTIFISVFMSMMPGVIDIWAKFDFIEQFSLSGFGESVEEQYLAMVYEILPPFLAGYVISQSSIWNAEYVQGRFHLLFSTPLSWTSLLLRRILVVMVISQTMILFSIGAVVISSEIQGSPQYNLGAFRVWAMSSLFVLAFAATNALLVLLLRGRNVTQILSVYIGAAWLVGFMAPYLDWPDWIVRLSIFDAFGHPFVDWPSSTNFSVIIGMILVGITATLILGNRMSKVD</sequence>
<feature type="transmembrane region" description="Helical" evidence="1">
    <location>
        <begin position="145"/>
        <end position="165"/>
    </location>
</feature>
<feature type="transmembrane region" description="Helical" evidence="1">
    <location>
        <begin position="500"/>
        <end position="518"/>
    </location>
</feature>
<feature type="transmembrane region" description="Helical" evidence="1">
    <location>
        <begin position="111"/>
        <end position="133"/>
    </location>
</feature>
<evidence type="ECO:0000313" key="2">
    <source>
        <dbReference type="EMBL" id="CAB4573458.1"/>
    </source>
</evidence>
<proteinExistence type="predicted"/>
<feature type="transmembrane region" description="Helical" evidence="1">
    <location>
        <begin position="59"/>
        <end position="78"/>
    </location>
</feature>
<dbReference type="AlphaFoldDB" id="A0A6J6EKK3"/>
<feature type="transmembrane region" description="Helical" evidence="1">
    <location>
        <begin position="453"/>
        <end position="472"/>
    </location>
</feature>
<gene>
    <name evidence="2" type="ORF">UFOPK1650_00839</name>
</gene>
<name>A0A6J6EKK3_9ZZZZ</name>
<dbReference type="GO" id="GO:0140359">
    <property type="term" value="F:ABC-type transporter activity"/>
    <property type="evidence" value="ECO:0007669"/>
    <property type="project" value="InterPro"/>
</dbReference>
<dbReference type="GO" id="GO:0005886">
    <property type="term" value="C:plasma membrane"/>
    <property type="evidence" value="ECO:0007669"/>
    <property type="project" value="UniProtKB-SubCell"/>
</dbReference>
<organism evidence="2">
    <name type="scientific">freshwater metagenome</name>
    <dbReference type="NCBI Taxonomy" id="449393"/>
    <lineage>
        <taxon>unclassified sequences</taxon>
        <taxon>metagenomes</taxon>
        <taxon>ecological metagenomes</taxon>
    </lineage>
</organism>
<keyword evidence="1" id="KW-1133">Transmembrane helix</keyword>
<dbReference type="EMBL" id="CAEZTJ010000132">
    <property type="protein sequence ID" value="CAB4573458.1"/>
    <property type="molecule type" value="Genomic_DNA"/>
</dbReference>
<protein>
    <submittedName>
        <fullName evidence="2">Unannotated protein</fullName>
    </submittedName>
</protein>
<feature type="transmembrane region" description="Helical" evidence="1">
    <location>
        <begin position="290"/>
        <end position="316"/>
    </location>
</feature>
<keyword evidence="1" id="KW-0472">Membrane</keyword>
<feature type="transmembrane region" description="Helical" evidence="1">
    <location>
        <begin position="174"/>
        <end position="194"/>
    </location>
</feature>
<feature type="transmembrane region" description="Helical" evidence="1">
    <location>
        <begin position="225"/>
        <end position="247"/>
    </location>
</feature>
<keyword evidence="1" id="KW-0812">Transmembrane</keyword>
<evidence type="ECO:0000256" key="1">
    <source>
        <dbReference type="SAM" id="Phobius"/>
    </source>
</evidence>
<feature type="transmembrane region" description="Helical" evidence="1">
    <location>
        <begin position="427"/>
        <end position="446"/>
    </location>
</feature>
<accession>A0A6J6EKK3</accession>
<feature type="transmembrane region" description="Helical" evidence="1">
    <location>
        <begin position="387"/>
        <end position="407"/>
    </location>
</feature>
<feature type="transmembrane region" description="Helical" evidence="1">
    <location>
        <begin position="336"/>
        <end position="354"/>
    </location>
</feature>
<reference evidence="2" key="1">
    <citation type="submission" date="2020-05" db="EMBL/GenBank/DDBJ databases">
        <authorList>
            <person name="Chiriac C."/>
            <person name="Salcher M."/>
            <person name="Ghai R."/>
            <person name="Kavagutti S V."/>
        </authorList>
    </citation>
    <scope>NUCLEOTIDE SEQUENCE</scope>
</reference>